<dbReference type="Pfam" id="PF02954">
    <property type="entry name" value="HTH_8"/>
    <property type="match status" value="1"/>
</dbReference>
<protein>
    <recommendedName>
        <fullName evidence="3">Putative Fis-like DNA-binding protein</fullName>
    </recommendedName>
</protein>
<comment type="similarity">
    <text evidence="1">Belongs to the transcriptional regulatory Fis family.</text>
</comment>
<sequence length="93" mass="10741">MSSQKMQNTQKKVYTFLEKWLDKSIKQYVGAMDEKNNGHLHELIMRGIEKPLVEIVLKETSGNQTQAANILGINRNTLRTKISEYEIKCKSKT</sequence>
<gene>
    <name evidence="5" type="ORF">METZ01_LOCUS24978</name>
</gene>
<dbReference type="PIRSF" id="PIRSF002097">
    <property type="entry name" value="DNA-binding_Fis"/>
    <property type="match status" value="1"/>
</dbReference>
<reference evidence="5" key="1">
    <citation type="submission" date="2018-05" db="EMBL/GenBank/DDBJ databases">
        <authorList>
            <person name="Lanie J.A."/>
            <person name="Ng W.-L."/>
            <person name="Kazmierczak K.M."/>
            <person name="Andrzejewski T.M."/>
            <person name="Davidsen T.M."/>
            <person name="Wayne K.J."/>
            <person name="Tettelin H."/>
            <person name="Glass J.I."/>
            <person name="Rusch D."/>
            <person name="Podicherti R."/>
            <person name="Tsui H.-C.T."/>
            <person name="Winkler M.E."/>
        </authorList>
    </citation>
    <scope>NUCLEOTIDE SEQUENCE</scope>
</reference>
<dbReference type="InterPro" id="IPR009057">
    <property type="entry name" value="Homeodomain-like_sf"/>
</dbReference>
<organism evidence="5">
    <name type="scientific">marine metagenome</name>
    <dbReference type="NCBI Taxonomy" id="408172"/>
    <lineage>
        <taxon>unclassified sequences</taxon>
        <taxon>metagenomes</taxon>
        <taxon>ecological metagenomes</taxon>
    </lineage>
</organism>
<dbReference type="EMBL" id="UINC01001144">
    <property type="protein sequence ID" value="SUZ72124.1"/>
    <property type="molecule type" value="Genomic_DNA"/>
</dbReference>
<dbReference type="InterPro" id="IPR005412">
    <property type="entry name" value="Fis_DNA-bd"/>
</dbReference>
<accession>A0A381PZR7</accession>
<evidence type="ECO:0000256" key="2">
    <source>
        <dbReference type="ARBA" id="ARBA00023125"/>
    </source>
</evidence>
<dbReference type="PRINTS" id="PR01590">
    <property type="entry name" value="HTHFIS"/>
</dbReference>
<dbReference type="PANTHER" id="PTHR47918:SF1">
    <property type="entry name" value="DNA-BINDING PROTEIN FIS"/>
    <property type="match status" value="1"/>
</dbReference>
<dbReference type="AlphaFoldDB" id="A0A381PZR7"/>
<dbReference type="PANTHER" id="PTHR47918">
    <property type="entry name" value="DNA-BINDING PROTEIN FIS"/>
    <property type="match status" value="1"/>
</dbReference>
<name>A0A381PZR7_9ZZZZ</name>
<evidence type="ECO:0000256" key="3">
    <source>
        <dbReference type="ARBA" id="ARBA00029540"/>
    </source>
</evidence>
<dbReference type="Gene3D" id="1.10.10.60">
    <property type="entry name" value="Homeodomain-like"/>
    <property type="match status" value="1"/>
</dbReference>
<dbReference type="SUPFAM" id="SSF46689">
    <property type="entry name" value="Homeodomain-like"/>
    <property type="match status" value="1"/>
</dbReference>
<evidence type="ECO:0000313" key="5">
    <source>
        <dbReference type="EMBL" id="SUZ72124.1"/>
    </source>
</evidence>
<proteinExistence type="inferred from homology"/>
<dbReference type="InterPro" id="IPR002197">
    <property type="entry name" value="HTH_Fis"/>
</dbReference>
<keyword evidence="2" id="KW-0238">DNA-binding</keyword>
<dbReference type="GO" id="GO:0006355">
    <property type="term" value="P:regulation of DNA-templated transcription"/>
    <property type="evidence" value="ECO:0007669"/>
    <property type="project" value="InterPro"/>
</dbReference>
<feature type="domain" description="DNA binding HTH" evidence="4">
    <location>
        <begin position="46"/>
        <end position="85"/>
    </location>
</feature>
<evidence type="ECO:0000256" key="1">
    <source>
        <dbReference type="ARBA" id="ARBA00008559"/>
    </source>
</evidence>
<dbReference type="InterPro" id="IPR050207">
    <property type="entry name" value="Trans_regulatory_Fis"/>
</dbReference>
<evidence type="ECO:0000259" key="4">
    <source>
        <dbReference type="Pfam" id="PF02954"/>
    </source>
</evidence>
<dbReference type="GO" id="GO:0043565">
    <property type="term" value="F:sequence-specific DNA binding"/>
    <property type="evidence" value="ECO:0007669"/>
    <property type="project" value="InterPro"/>
</dbReference>